<dbReference type="AlphaFoldDB" id="A0AAE9YZW2"/>
<accession>A0AAE9YZW2</accession>
<name>A0AAE9YZW2_9GAMM</name>
<dbReference type="RefSeq" id="WP_044835649.1">
    <property type="nucleotide sequence ID" value="NZ_CP059736.1"/>
</dbReference>
<keyword evidence="2" id="KW-1185">Reference proteome</keyword>
<evidence type="ECO:0000313" key="2">
    <source>
        <dbReference type="Proteomes" id="UP000032568"/>
    </source>
</evidence>
<dbReference type="EMBL" id="CP059736">
    <property type="protein sequence ID" value="WDE02672.1"/>
    <property type="molecule type" value="Genomic_DNA"/>
</dbReference>
<dbReference type="Proteomes" id="UP000032568">
    <property type="component" value="Chromosome pTact"/>
</dbReference>
<sequence length="179" mass="20587">MSKKSQYEKKIKTLYSDAYKCIDKNFVLALDALHIPHIYGNIIADLPESVPPNLISYIIKRSLRDLQQYELTGIYLITDSLAPSKPDFFIVTRQTLPESLTDKEQLLNQWRREEQQLAAAINVIFCDEMNYLARKDVCTGSKCEAELNTGVKCRKSHCICFPYLAHHQGFPLLFINVND</sequence>
<proteinExistence type="predicted"/>
<evidence type="ECO:0000313" key="1">
    <source>
        <dbReference type="EMBL" id="WDE02672.1"/>
    </source>
</evidence>
<organism evidence="1 2">
    <name type="scientific">Thalassomonas actiniarum</name>
    <dbReference type="NCBI Taxonomy" id="485447"/>
    <lineage>
        <taxon>Bacteria</taxon>
        <taxon>Pseudomonadati</taxon>
        <taxon>Pseudomonadota</taxon>
        <taxon>Gammaproteobacteria</taxon>
        <taxon>Alteromonadales</taxon>
        <taxon>Colwelliaceae</taxon>
        <taxon>Thalassomonas</taxon>
    </lineage>
</organism>
<dbReference type="KEGG" id="tact:SG35_030185"/>
<reference evidence="1 2" key="1">
    <citation type="journal article" date="2015" name="Genome Announc.">
        <title>Draft Genome Sequences of Marine Isolates of Thalassomonas viridans and Thalassomonas actiniarum.</title>
        <authorList>
            <person name="Olonade I."/>
            <person name="van Zyl L.J."/>
            <person name="Trindade M."/>
        </authorList>
    </citation>
    <scope>NUCLEOTIDE SEQUENCE [LARGE SCALE GENOMIC DNA]</scope>
    <source>
        <strain evidence="1 2">A5K-106</strain>
    </source>
</reference>
<reference evidence="1 2" key="2">
    <citation type="journal article" date="2022" name="Mar. Drugs">
        <title>Bioassay-Guided Fractionation Leads to the Detection of Cholic Acid Generated by the Rare Thalassomonas sp.</title>
        <authorList>
            <person name="Pheiffer F."/>
            <person name="Schneider Y.K."/>
            <person name="Hansen E.H."/>
            <person name="Andersen J.H."/>
            <person name="Isaksson J."/>
            <person name="Busche T."/>
            <person name="R C."/>
            <person name="Kalinowski J."/>
            <person name="Zyl L.V."/>
            <person name="Trindade M."/>
        </authorList>
    </citation>
    <scope>NUCLEOTIDE SEQUENCE [LARGE SCALE GENOMIC DNA]</scope>
    <source>
        <strain evidence="1 2">A5K-106</strain>
    </source>
</reference>
<gene>
    <name evidence="1" type="ORF">SG35_030185</name>
</gene>
<protein>
    <submittedName>
        <fullName evidence="1">Uncharacterized protein</fullName>
    </submittedName>
</protein>